<keyword evidence="3" id="KW-0813">Transport</keyword>
<dbReference type="EMBL" id="PGEM01000037">
    <property type="protein sequence ID" value="PPJ64138.1"/>
    <property type="molecule type" value="Genomic_DNA"/>
</dbReference>
<dbReference type="InterPro" id="IPR004638">
    <property type="entry name" value="EmrB-like"/>
</dbReference>
<reference evidence="10 11" key="1">
    <citation type="submission" date="2018-02" db="EMBL/GenBank/DDBJ databases">
        <title>Discovery of a pederin family compound in a non-symbiotic bloom-forming cyanobacterium.</title>
        <authorList>
            <person name="Kust A."/>
            <person name="Mares J."/>
            <person name="Jokela J."/>
            <person name="Urajova P."/>
            <person name="Hajek J."/>
            <person name="Saurav K."/>
            <person name="Voracova K."/>
            <person name="Fewer D.P."/>
            <person name="Haapaniemi E."/>
            <person name="Permi P."/>
            <person name="Rehakova K."/>
            <person name="Sivonen K."/>
            <person name="Hrouzek P."/>
        </authorList>
    </citation>
    <scope>NUCLEOTIDE SEQUENCE [LARGE SCALE GENOMIC DNA]</scope>
    <source>
        <strain evidence="10 11">CHARLIE-1</strain>
    </source>
</reference>
<organism evidence="10 11">
    <name type="scientific">Cuspidothrix issatschenkoi CHARLIE-1</name>
    <dbReference type="NCBI Taxonomy" id="2052836"/>
    <lineage>
        <taxon>Bacteria</taxon>
        <taxon>Bacillati</taxon>
        <taxon>Cyanobacteriota</taxon>
        <taxon>Cyanophyceae</taxon>
        <taxon>Nostocales</taxon>
        <taxon>Aphanizomenonaceae</taxon>
        <taxon>Cuspidothrix</taxon>
    </lineage>
</organism>
<dbReference type="InterPro" id="IPR011701">
    <property type="entry name" value="MFS"/>
</dbReference>
<feature type="transmembrane region" description="Helical" evidence="8">
    <location>
        <begin position="464"/>
        <end position="489"/>
    </location>
</feature>
<dbReference type="PANTHER" id="PTHR42718">
    <property type="entry name" value="MAJOR FACILITATOR SUPERFAMILY MULTIDRUG TRANSPORTER MFSC"/>
    <property type="match status" value="1"/>
</dbReference>
<feature type="transmembrane region" description="Helical" evidence="8">
    <location>
        <begin position="291"/>
        <end position="314"/>
    </location>
</feature>
<evidence type="ECO:0000256" key="7">
    <source>
        <dbReference type="ARBA" id="ARBA00023136"/>
    </source>
</evidence>
<dbReference type="PRINTS" id="PR01036">
    <property type="entry name" value="TCRTETB"/>
</dbReference>
<dbReference type="Gene3D" id="1.20.1720.10">
    <property type="entry name" value="Multidrug resistance protein D"/>
    <property type="match status" value="1"/>
</dbReference>
<evidence type="ECO:0000256" key="2">
    <source>
        <dbReference type="ARBA" id="ARBA00008537"/>
    </source>
</evidence>
<feature type="transmembrane region" description="Helical" evidence="8">
    <location>
        <begin position="221"/>
        <end position="242"/>
    </location>
</feature>
<keyword evidence="5 8" id="KW-0812">Transmembrane</keyword>
<evidence type="ECO:0000256" key="1">
    <source>
        <dbReference type="ARBA" id="ARBA00004651"/>
    </source>
</evidence>
<feature type="transmembrane region" description="Helical" evidence="8">
    <location>
        <begin position="425"/>
        <end position="444"/>
    </location>
</feature>
<gene>
    <name evidence="10" type="ORF">CUN59_06510</name>
</gene>
<feature type="transmembrane region" description="Helical" evidence="8">
    <location>
        <begin position="379"/>
        <end position="396"/>
    </location>
</feature>
<dbReference type="AlphaFoldDB" id="A0A2S6CWK2"/>
<feature type="transmembrane region" description="Helical" evidence="8">
    <location>
        <begin position="101"/>
        <end position="128"/>
    </location>
</feature>
<evidence type="ECO:0000256" key="3">
    <source>
        <dbReference type="ARBA" id="ARBA00022448"/>
    </source>
</evidence>
<evidence type="ECO:0000256" key="6">
    <source>
        <dbReference type="ARBA" id="ARBA00022989"/>
    </source>
</evidence>
<evidence type="ECO:0000313" key="11">
    <source>
        <dbReference type="Proteomes" id="UP000239589"/>
    </source>
</evidence>
<dbReference type="InterPro" id="IPR036259">
    <property type="entry name" value="MFS_trans_sf"/>
</dbReference>
<comment type="caution">
    <text evidence="10">The sequence shown here is derived from an EMBL/GenBank/DDBJ whole genome shotgun (WGS) entry which is preliminary data.</text>
</comment>
<keyword evidence="6 8" id="KW-1133">Transmembrane helix</keyword>
<keyword evidence="7 8" id="KW-0472">Membrane</keyword>
<keyword evidence="4" id="KW-1003">Cell membrane</keyword>
<dbReference type="CDD" id="cd17321">
    <property type="entry name" value="MFS_MMR_MDR_like"/>
    <property type="match status" value="1"/>
</dbReference>
<feature type="transmembrane region" description="Helical" evidence="8">
    <location>
        <begin position="33"/>
        <end position="57"/>
    </location>
</feature>
<evidence type="ECO:0000256" key="4">
    <source>
        <dbReference type="ARBA" id="ARBA00022475"/>
    </source>
</evidence>
<dbReference type="InterPro" id="IPR020846">
    <property type="entry name" value="MFS_dom"/>
</dbReference>
<dbReference type="Pfam" id="PF07690">
    <property type="entry name" value="MFS_1"/>
    <property type="match status" value="1"/>
</dbReference>
<dbReference type="PROSITE" id="PS50850">
    <property type="entry name" value="MFS"/>
    <property type="match status" value="1"/>
</dbReference>
<comment type="subcellular location">
    <subcellularLocation>
        <location evidence="1">Cell membrane</location>
        <topology evidence="1">Multi-pass membrane protein</topology>
    </subcellularLocation>
</comment>
<dbReference type="GO" id="GO:0005886">
    <property type="term" value="C:plasma membrane"/>
    <property type="evidence" value="ECO:0007669"/>
    <property type="project" value="UniProtKB-SubCell"/>
</dbReference>
<feature type="transmembrane region" description="Helical" evidence="8">
    <location>
        <begin position="248"/>
        <end position="270"/>
    </location>
</feature>
<feature type="transmembrane region" description="Helical" evidence="8">
    <location>
        <begin position="164"/>
        <end position="184"/>
    </location>
</feature>
<proteinExistence type="inferred from homology"/>
<protein>
    <submittedName>
        <fullName evidence="10">MFS transporter</fullName>
    </submittedName>
</protein>
<feature type="domain" description="Major facilitator superfamily (MFS) profile" evidence="9">
    <location>
        <begin position="35"/>
        <end position="491"/>
    </location>
</feature>
<dbReference type="PANTHER" id="PTHR42718:SF9">
    <property type="entry name" value="MAJOR FACILITATOR SUPERFAMILY MULTIDRUG TRANSPORTER MFSC"/>
    <property type="match status" value="1"/>
</dbReference>
<feature type="transmembrane region" description="Helical" evidence="8">
    <location>
        <begin position="354"/>
        <end position="373"/>
    </location>
</feature>
<dbReference type="Gene3D" id="1.20.1250.20">
    <property type="entry name" value="MFS general substrate transporter like domains"/>
    <property type="match status" value="1"/>
</dbReference>
<sequence>MLSVQIEKIRMILKIQEQECSEIKQKTQVTSKWWTILGVSIGVFIFSLDVYIVNLALPIMVESLHTTFAISQWVVLSYLLAISIFVLSASKLGDMLSKKKLYIIGMIVFTISSLLCGVAPNIGLLITFRGFQGLGAAFISGLGTVMIVEAFPVEERGLGLGIRAGVFGLGMMLGPTIGGLLISIGDWPLIFFINVPIGILGILIVAYFVPPSIVNGKKQQFNVIGTIFFTLMLTCFILGITLLEEQSYNFNIILALLCLSIISLGIFLFIESRTSNPILDWRIFKSLDLSLGLGLRFIGNFVIAGVIFMLPFFFQWVKQYSSNKTGFFLAIPPIIIVLTAPIAGILSDRFGSRIISLIGLVLMAIGCLLISTFNTELTIINYMMAIIPYGLGVGMFQSPNNSTIMGAAPQDSLGIASGLLSLSRILGQTLGVPLVGGIFSFVTLNNTELITDVTHAPIESLVLGTQITFVFIGVLLLISTVCAIGLWWFEQNQLAIKDIS</sequence>
<name>A0A2S6CWK2_9CYAN</name>
<feature type="transmembrane region" description="Helical" evidence="8">
    <location>
        <begin position="134"/>
        <end position="152"/>
    </location>
</feature>
<keyword evidence="11" id="KW-1185">Reference proteome</keyword>
<evidence type="ECO:0000313" key="10">
    <source>
        <dbReference type="EMBL" id="PPJ64138.1"/>
    </source>
</evidence>
<feature type="transmembrane region" description="Helical" evidence="8">
    <location>
        <begin position="190"/>
        <end position="209"/>
    </location>
</feature>
<evidence type="ECO:0000259" key="9">
    <source>
        <dbReference type="PROSITE" id="PS50850"/>
    </source>
</evidence>
<feature type="transmembrane region" description="Helical" evidence="8">
    <location>
        <begin position="69"/>
        <end position="89"/>
    </location>
</feature>
<dbReference type="GO" id="GO:0022857">
    <property type="term" value="F:transmembrane transporter activity"/>
    <property type="evidence" value="ECO:0007669"/>
    <property type="project" value="InterPro"/>
</dbReference>
<dbReference type="NCBIfam" id="TIGR00711">
    <property type="entry name" value="efflux_EmrB"/>
    <property type="match status" value="1"/>
</dbReference>
<dbReference type="SUPFAM" id="SSF103473">
    <property type="entry name" value="MFS general substrate transporter"/>
    <property type="match status" value="1"/>
</dbReference>
<dbReference type="Proteomes" id="UP000239589">
    <property type="component" value="Unassembled WGS sequence"/>
</dbReference>
<accession>A0A2S6CWK2</accession>
<evidence type="ECO:0000256" key="5">
    <source>
        <dbReference type="ARBA" id="ARBA00022692"/>
    </source>
</evidence>
<dbReference type="OrthoDB" id="102502at2"/>
<evidence type="ECO:0000256" key="8">
    <source>
        <dbReference type="SAM" id="Phobius"/>
    </source>
</evidence>
<comment type="similarity">
    <text evidence="2">Belongs to the major facilitator superfamily. EmrB family.</text>
</comment>
<feature type="transmembrane region" description="Helical" evidence="8">
    <location>
        <begin position="326"/>
        <end position="347"/>
    </location>
</feature>